<protein>
    <submittedName>
        <fullName evidence="2">Uncharacterized protein</fullName>
    </submittedName>
</protein>
<dbReference type="EMBL" id="CAVLEF010000215">
    <property type="protein sequence ID" value="CAK1553240.1"/>
    <property type="molecule type" value="Genomic_DNA"/>
</dbReference>
<evidence type="ECO:0000313" key="3">
    <source>
        <dbReference type="Proteomes" id="UP001497472"/>
    </source>
</evidence>
<sequence length="509" mass="59007">MELKSSVVKSKSSNGGVSKKEKQKTRSDADFQPLNMKKRGVYVENKDDKLLNICENNDAEKKKPPPRPRPGQKKFLTSVLNILSKSTTGTQYPDSDEMKARRKSNKNTQRKRHNQETETGKQTDDEEYEQKRPNKPKYRSKILNGDNYVTCNDKLVILQSKKEIVHTPSNFSESKSFTISELNNPMKEILANNIDSGVAEGLAKQILDGRTERVKEDPSTLVADTRDDKKIYNFFVDLIETTFDVYNVETEGTNKDSEAILEIEETVAKKLNFKQDTTNNEEAELNFNIQEEKSPSIAETVYDRPLKSKKKVKQHSLKTQSFIYPKPKYIQKSSSVVIKRKPQTKKSKKKDLLDTIKEELKMDFMTFEEPQNLFEALRNMAKYKRRCQKRRVIHFENENETNFSKDCLNGRGIFPTKKSKKRKNRIDRLKEFKESDIKPVRTLKEPVVINVSDHSLKVFGYEYHEKDPFDSVRKSFVSSTNFTVDEFDEAFGISESSLDIEGFYSLLRE</sequence>
<feature type="compositionally biased region" description="Basic and acidic residues" evidence="1">
    <location>
        <begin position="18"/>
        <end position="29"/>
    </location>
</feature>
<evidence type="ECO:0000313" key="2">
    <source>
        <dbReference type="EMBL" id="CAK1553240.1"/>
    </source>
</evidence>
<comment type="caution">
    <text evidence="2">The sequence shown here is derived from an EMBL/GenBank/DDBJ whole genome shotgun (WGS) entry which is preliminary data.</text>
</comment>
<evidence type="ECO:0000256" key="1">
    <source>
        <dbReference type="SAM" id="MobiDB-lite"/>
    </source>
</evidence>
<keyword evidence="3" id="KW-1185">Reference proteome</keyword>
<dbReference type="AlphaFoldDB" id="A0AAV1JYQ7"/>
<feature type="compositionally biased region" description="Low complexity" evidence="1">
    <location>
        <begin position="1"/>
        <end position="17"/>
    </location>
</feature>
<feature type="compositionally biased region" description="Basic residues" evidence="1">
    <location>
        <begin position="100"/>
        <end position="113"/>
    </location>
</feature>
<gene>
    <name evidence="2" type="ORF">LNINA_LOCUS12250</name>
</gene>
<name>A0AAV1JYQ7_9NEOP</name>
<organism evidence="2 3">
    <name type="scientific">Leptosia nina</name>
    <dbReference type="NCBI Taxonomy" id="320188"/>
    <lineage>
        <taxon>Eukaryota</taxon>
        <taxon>Metazoa</taxon>
        <taxon>Ecdysozoa</taxon>
        <taxon>Arthropoda</taxon>
        <taxon>Hexapoda</taxon>
        <taxon>Insecta</taxon>
        <taxon>Pterygota</taxon>
        <taxon>Neoptera</taxon>
        <taxon>Endopterygota</taxon>
        <taxon>Lepidoptera</taxon>
        <taxon>Glossata</taxon>
        <taxon>Ditrysia</taxon>
        <taxon>Papilionoidea</taxon>
        <taxon>Pieridae</taxon>
        <taxon>Pierinae</taxon>
        <taxon>Leptosia</taxon>
    </lineage>
</organism>
<feature type="region of interest" description="Disordered" evidence="1">
    <location>
        <begin position="1"/>
        <end position="141"/>
    </location>
</feature>
<reference evidence="2 3" key="1">
    <citation type="submission" date="2023-11" db="EMBL/GenBank/DDBJ databases">
        <authorList>
            <person name="Okamura Y."/>
        </authorList>
    </citation>
    <scope>NUCLEOTIDE SEQUENCE [LARGE SCALE GENOMIC DNA]</scope>
</reference>
<proteinExistence type="predicted"/>
<feature type="compositionally biased region" description="Basic and acidic residues" evidence="1">
    <location>
        <begin position="114"/>
        <end position="123"/>
    </location>
</feature>
<accession>A0AAV1JYQ7</accession>
<dbReference type="Proteomes" id="UP001497472">
    <property type="component" value="Unassembled WGS sequence"/>
</dbReference>
<feature type="compositionally biased region" description="Polar residues" evidence="1">
    <location>
        <begin position="78"/>
        <end position="93"/>
    </location>
</feature>